<sequence>MNDHKKLQDGINRVVDCMIEMDACRDAINHTLKELKTEFDVSATQLRRVANTIKNSSRVDEENKHDEFIEVLDIVQKQRMEMRSDSINE</sequence>
<reference evidence="1" key="2">
    <citation type="journal article" date="2017" name="Nat. Commun.">
        <title>Single-virus genomics reveals hidden cosmopolitan and abundant viruses.</title>
        <authorList>
            <person name="Martinez-Hernandez F."/>
            <person name="Fornas O."/>
            <person name="Lluesma Gomez M."/>
            <person name="Bolduc B."/>
            <person name="de la Cruz Pena M.J."/>
            <person name="Martinez J.M."/>
            <person name="Anton J."/>
            <person name="Gasol J.M."/>
            <person name="Rosselli R."/>
            <person name="Rodriguez-Valera F."/>
            <person name="Sullivan M.B."/>
            <person name="Acinas S.G."/>
            <person name="Martinez-Garcia M."/>
        </authorList>
    </citation>
    <scope>NUCLEOTIDE SEQUENCE</scope>
</reference>
<proteinExistence type="predicted"/>
<reference evidence="1" key="1">
    <citation type="submission" date="2016-10" db="EMBL/GenBank/DDBJ databases">
        <authorList>
            <person name="Varghese N."/>
        </authorList>
    </citation>
    <scope>NUCLEOTIDE SEQUENCE</scope>
</reference>
<organism evidence="1">
    <name type="scientific">uncultured virus</name>
    <dbReference type="NCBI Taxonomy" id="340016"/>
    <lineage>
        <taxon>Viruses</taxon>
        <taxon>environmental samples</taxon>
    </lineage>
</organism>
<dbReference type="EMBL" id="KY052794">
    <property type="protein sequence ID" value="ASE99774.1"/>
    <property type="molecule type" value="Genomic_DNA"/>
</dbReference>
<name>A0A218MKG8_9VIRU</name>
<evidence type="ECO:0000313" key="1">
    <source>
        <dbReference type="EMBL" id="ASE99774.1"/>
    </source>
</evidence>
<accession>A0A218MKG8</accession>
<protein>
    <submittedName>
        <fullName evidence="1">Uncharacterized protein</fullName>
    </submittedName>
</protein>